<dbReference type="Proteomes" id="UP000095287">
    <property type="component" value="Unplaced"/>
</dbReference>
<dbReference type="PRINTS" id="PR00114">
    <property type="entry name" value="STPHPHTASE"/>
</dbReference>
<sequence length="400" mass="43910">MGNSASSKASQQNNTVNSAHQSNSATASTNPSDDTHRPSSTTPSSSGSGASDPILNLQNEDITVDMIIRGIWAFIFSYTDGPPPQYNPRPLLTMLEDAEDLLKDEKTVLDLPSPQCIVGDLHGQGDTLITLLSLVDTPPAKSYLFLGNYAGQGFAPHETLFLLLALKVKYPYRVHLLRGNLEDVDVLKAQGFISGLTQRNLTNDSFVWSALERIIGALPLAAIIDNRYFCVHGGIGPELQKGGIERLKKVQRPPIDQEDQAITLVGTHFSSISNKSFLQECQWAVLRLKPPNKLVPQVPEMLLDGSPIFHEEDVDAFCKRNRIHGIIRSRQLANQGVLALPLQMLTVWSAVAYLDNFRNFAAVLIVEANSMSIVRYKQVDSEPGSLDDKKPVSGRNAMII</sequence>
<protein>
    <submittedName>
        <fullName evidence="4">SER_THR_PHOSPHATASE domain-containing protein</fullName>
    </submittedName>
</protein>
<dbReference type="WBParaSite" id="L893_g1430.t1">
    <property type="protein sequence ID" value="L893_g1430.t1"/>
    <property type="gene ID" value="L893_g1430"/>
</dbReference>
<dbReference type="InterPro" id="IPR006186">
    <property type="entry name" value="Ser/Thr-sp_prot-phosphatase"/>
</dbReference>
<dbReference type="Pfam" id="PF00149">
    <property type="entry name" value="Metallophos"/>
    <property type="match status" value="1"/>
</dbReference>
<dbReference type="InterPro" id="IPR050341">
    <property type="entry name" value="PP1_catalytic_subunit"/>
</dbReference>
<dbReference type="Gene3D" id="3.60.21.10">
    <property type="match status" value="1"/>
</dbReference>
<evidence type="ECO:0000313" key="3">
    <source>
        <dbReference type="Proteomes" id="UP000095287"/>
    </source>
</evidence>
<dbReference type="PANTHER" id="PTHR11668">
    <property type="entry name" value="SERINE/THREONINE PROTEIN PHOSPHATASE"/>
    <property type="match status" value="1"/>
</dbReference>
<organism evidence="3 4">
    <name type="scientific">Steinernema glaseri</name>
    <dbReference type="NCBI Taxonomy" id="37863"/>
    <lineage>
        <taxon>Eukaryota</taxon>
        <taxon>Metazoa</taxon>
        <taxon>Ecdysozoa</taxon>
        <taxon>Nematoda</taxon>
        <taxon>Chromadorea</taxon>
        <taxon>Rhabditida</taxon>
        <taxon>Tylenchina</taxon>
        <taxon>Panagrolaimomorpha</taxon>
        <taxon>Strongyloidoidea</taxon>
        <taxon>Steinernematidae</taxon>
        <taxon>Steinernema</taxon>
    </lineage>
</organism>
<dbReference type="PANTHER" id="PTHR11668:SF4">
    <property type="entry name" value="SERINE_THREONINE SPECIFIC PROTEIN PHOSPHATASES DOMAIN-CONTAINING PROTEIN"/>
    <property type="match status" value="1"/>
</dbReference>
<dbReference type="SMART" id="SM00156">
    <property type="entry name" value="PP2Ac"/>
    <property type="match status" value="1"/>
</dbReference>
<feature type="region of interest" description="Disordered" evidence="1">
    <location>
        <begin position="1"/>
        <end position="54"/>
    </location>
</feature>
<feature type="compositionally biased region" description="Low complexity" evidence="1">
    <location>
        <begin position="1"/>
        <end position="14"/>
    </location>
</feature>
<evidence type="ECO:0000259" key="2">
    <source>
        <dbReference type="SMART" id="SM00156"/>
    </source>
</evidence>
<dbReference type="GO" id="GO:0005634">
    <property type="term" value="C:nucleus"/>
    <property type="evidence" value="ECO:0007669"/>
    <property type="project" value="TreeGrafter"/>
</dbReference>
<accession>A0A1I7YA75</accession>
<proteinExistence type="predicted"/>
<dbReference type="InterPro" id="IPR004843">
    <property type="entry name" value="Calcineurin-like_PHP"/>
</dbReference>
<feature type="region of interest" description="Disordered" evidence="1">
    <location>
        <begin position="381"/>
        <end position="400"/>
    </location>
</feature>
<reference evidence="4" key="1">
    <citation type="submission" date="2016-11" db="UniProtKB">
        <authorList>
            <consortium name="WormBaseParasite"/>
        </authorList>
    </citation>
    <scope>IDENTIFICATION</scope>
</reference>
<dbReference type="GO" id="GO:0005737">
    <property type="term" value="C:cytoplasm"/>
    <property type="evidence" value="ECO:0007669"/>
    <property type="project" value="TreeGrafter"/>
</dbReference>
<feature type="domain" description="Serine/threonine specific protein phosphatases" evidence="2">
    <location>
        <begin position="86"/>
        <end position="380"/>
    </location>
</feature>
<name>A0A1I7YA75_9BILA</name>
<feature type="compositionally biased region" description="Low complexity" evidence="1">
    <location>
        <begin position="38"/>
        <end position="53"/>
    </location>
</feature>
<dbReference type="SUPFAM" id="SSF56300">
    <property type="entry name" value="Metallo-dependent phosphatases"/>
    <property type="match status" value="1"/>
</dbReference>
<dbReference type="InterPro" id="IPR029052">
    <property type="entry name" value="Metallo-depent_PP-like"/>
</dbReference>
<dbReference type="AlphaFoldDB" id="A0A1I7YA75"/>
<feature type="compositionally biased region" description="Polar residues" evidence="1">
    <location>
        <begin position="15"/>
        <end position="30"/>
    </location>
</feature>
<evidence type="ECO:0000256" key="1">
    <source>
        <dbReference type="SAM" id="MobiDB-lite"/>
    </source>
</evidence>
<evidence type="ECO:0000313" key="4">
    <source>
        <dbReference type="WBParaSite" id="L893_g1430.t1"/>
    </source>
</evidence>
<keyword evidence="3" id="KW-1185">Reference proteome</keyword>
<dbReference type="GO" id="GO:0004722">
    <property type="term" value="F:protein serine/threonine phosphatase activity"/>
    <property type="evidence" value="ECO:0007669"/>
    <property type="project" value="TreeGrafter"/>
</dbReference>
<dbReference type="CDD" id="cd00144">
    <property type="entry name" value="MPP_PPP_family"/>
    <property type="match status" value="1"/>
</dbReference>